<name>A0ABN1FPA2_9PROT</name>
<gene>
    <name evidence="3" type="ORF">GCM10009416_36600</name>
</gene>
<comment type="caution">
    <text evidence="3">The sequence shown here is derived from an EMBL/GenBank/DDBJ whole genome shotgun (WGS) entry which is preliminary data.</text>
</comment>
<dbReference type="InterPro" id="IPR050557">
    <property type="entry name" value="RTX_toxin/Mannuronan_C5-epim"/>
</dbReference>
<keyword evidence="2" id="KW-0964">Secreted</keyword>
<dbReference type="RefSeq" id="WP_343896831.1">
    <property type="nucleotide sequence ID" value="NZ_BAAAFZ010000060.1"/>
</dbReference>
<protein>
    <submittedName>
        <fullName evidence="3">Calcium-binding protein</fullName>
    </submittedName>
</protein>
<proteinExistence type="predicted"/>
<evidence type="ECO:0000256" key="2">
    <source>
        <dbReference type="ARBA" id="ARBA00022525"/>
    </source>
</evidence>
<dbReference type="InterPro" id="IPR018511">
    <property type="entry name" value="Hemolysin-typ_Ca-bd_CS"/>
</dbReference>
<dbReference type="PRINTS" id="PR00313">
    <property type="entry name" value="CABNDNGRPT"/>
</dbReference>
<keyword evidence="4" id="KW-1185">Reference proteome</keyword>
<dbReference type="Pfam" id="PF00353">
    <property type="entry name" value="HemolysinCabind"/>
    <property type="match status" value="3"/>
</dbReference>
<reference evidence="3 4" key="1">
    <citation type="journal article" date="2019" name="Int. J. Syst. Evol. Microbiol.">
        <title>The Global Catalogue of Microorganisms (GCM) 10K type strain sequencing project: providing services to taxonomists for standard genome sequencing and annotation.</title>
        <authorList>
            <consortium name="The Broad Institute Genomics Platform"/>
            <consortium name="The Broad Institute Genome Sequencing Center for Infectious Disease"/>
            <person name="Wu L."/>
            <person name="Ma J."/>
        </authorList>
    </citation>
    <scope>NUCLEOTIDE SEQUENCE [LARGE SCALE GENOMIC DNA]</scope>
    <source>
        <strain evidence="3 4">JCM 9933</strain>
    </source>
</reference>
<evidence type="ECO:0000256" key="1">
    <source>
        <dbReference type="ARBA" id="ARBA00004613"/>
    </source>
</evidence>
<dbReference type="InterPro" id="IPR001343">
    <property type="entry name" value="Hemolysn_Ca-bd"/>
</dbReference>
<accession>A0ABN1FPA2</accession>
<dbReference type="SUPFAM" id="SSF51120">
    <property type="entry name" value="beta-Roll"/>
    <property type="match status" value="1"/>
</dbReference>
<evidence type="ECO:0000313" key="3">
    <source>
        <dbReference type="EMBL" id="GAA0594996.1"/>
    </source>
</evidence>
<dbReference type="Proteomes" id="UP001501588">
    <property type="component" value="Unassembled WGS sequence"/>
</dbReference>
<dbReference type="InterPro" id="IPR011049">
    <property type="entry name" value="Serralysin-like_metalloprot_C"/>
</dbReference>
<dbReference type="Gene3D" id="2.150.10.10">
    <property type="entry name" value="Serralysin-like metalloprotease, C-terminal"/>
    <property type="match status" value="2"/>
</dbReference>
<dbReference type="PANTHER" id="PTHR38340">
    <property type="entry name" value="S-LAYER PROTEIN"/>
    <property type="match status" value="1"/>
</dbReference>
<dbReference type="PANTHER" id="PTHR38340:SF1">
    <property type="entry name" value="S-LAYER PROTEIN"/>
    <property type="match status" value="1"/>
</dbReference>
<organism evidence="3 4">
    <name type="scientific">Craurococcus roseus</name>
    <dbReference type="NCBI Taxonomy" id="77585"/>
    <lineage>
        <taxon>Bacteria</taxon>
        <taxon>Pseudomonadati</taxon>
        <taxon>Pseudomonadota</taxon>
        <taxon>Alphaproteobacteria</taxon>
        <taxon>Acetobacterales</taxon>
        <taxon>Acetobacteraceae</taxon>
        <taxon>Craurococcus</taxon>
    </lineage>
</organism>
<sequence length="284" mass="27884">MSDFASIMGGSPDSLLGQTVGLTDVAPNWDAYYSIQSENVFLDRFGSAGDSIVDASGSLGGARIEVGSGSDTVTGGGGGDSVWAGAGTDTVDGGDGNNTISGAAGDDLIVSGAGNDSLSGGEGMDTIRAGAGNDHVTGGSGNDSLRGEAGEDSLFGGSGDDFLHGQDGADMLVGGSGGDELMGGAGDDTLFGGTGADVFAFDDGFGRDVISDFGNGDQINLAANLNGTGIATAQDLVTMGMVSGGTTAAGTKFTVITIGTDTIRLEKVDHNDFINQIGTHVQVG</sequence>
<evidence type="ECO:0000313" key="4">
    <source>
        <dbReference type="Proteomes" id="UP001501588"/>
    </source>
</evidence>
<dbReference type="PROSITE" id="PS00330">
    <property type="entry name" value="HEMOLYSIN_CALCIUM"/>
    <property type="match status" value="3"/>
</dbReference>
<dbReference type="EMBL" id="BAAAFZ010000060">
    <property type="protein sequence ID" value="GAA0594996.1"/>
    <property type="molecule type" value="Genomic_DNA"/>
</dbReference>
<comment type="subcellular location">
    <subcellularLocation>
        <location evidence="1">Secreted</location>
    </subcellularLocation>
</comment>